<dbReference type="GO" id="GO:0006596">
    <property type="term" value="P:polyamine biosynthetic process"/>
    <property type="evidence" value="ECO:0007669"/>
    <property type="project" value="InterPro"/>
</dbReference>
<dbReference type="GO" id="GO:0009089">
    <property type="term" value="P:lysine biosynthetic process via diaminopimelate"/>
    <property type="evidence" value="ECO:0007669"/>
    <property type="project" value="TreeGrafter"/>
</dbReference>
<dbReference type="AlphaFoldDB" id="B8FA18"/>
<gene>
    <name evidence="5" type="ordered locus">Dalk_1414</name>
</gene>
<comment type="cofactor">
    <cofactor evidence="1 3">
        <name>pyridoxal 5'-phosphate</name>
        <dbReference type="ChEBI" id="CHEBI:597326"/>
    </cofactor>
</comment>
<dbReference type="InterPro" id="IPR022644">
    <property type="entry name" value="De-COase2_N"/>
</dbReference>
<evidence type="ECO:0000313" key="5">
    <source>
        <dbReference type="EMBL" id="ACL03114.1"/>
    </source>
</evidence>
<organism evidence="5 6">
    <name type="scientific">Desulfatibacillum aliphaticivorans</name>
    <dbReference type="NCBI Taxonomy" id="218208"/>
    <lineage>
        <taxon>Bacteria</taxon>
        <taxon>Pseudomonadati</taxon>
        <taxon>Thermodesulfobacteriota</taxon>
        <taxon>Desulfobacteria</taxon>
        <taxon>Desulfobacterales</taxon>
        <taxon>Desulfatibacillaceae</taxon>
        <taxon>Desulfatibacillum</taxon>
    </lineage>
</organism>
<evidence type="ECO:0000256" key="1">
    <source>
        <dbReference type="ARBA" id="ARBA00001933"/>
    </source>
</evidence>
<dbReference type="PRINTS" id="PR01182">
    <property type="entry name" value="ORNDCRBXLASE"/>
</dbReference>
<keyword evidence="2 3" id="KW-0663">Pyridoxal phosphate</keyword>
<evidence type="ECO:0000256" key="3">
    <source>
        <dbReference type="PIRSR" id="PIRSR600183-50"/>
    </source>
</evidence>
<dbReference type="SUPFAM" id="SSF51419">
    <property type="entry name" value="PLP-binding barrel"/>
    <property type="match status" value="1"/>
</dbReference>
<dbReference type="InterPro" id="IPR029066">
    <property type="entry name" value="PLP-binding_barrel"/>
</dbReference>
<feature type="modified residue" description="N6-(pyridoxal phosphate)lysine" evidence="3">
    <location>
        <position position="93"/>
    </location>
</feature>
<dbReference type="Proteomes" id="UP000000739">
    <property type="component" value="Chromosome"/>
</dbReference>
<dbReference type="GO" id="GO:0008836">
    <property type="term" value="F:diaminopimelate decarboxylase activity"/>
    <property type="evidence" value="ECO:0007669"/>
    <property type="project" value="TreeGrafter"/>
</dbReference>
<name>B8FA18_DESAL</name>
<dbReference type="PANTHER" id="PTHR43727">
    <property type="entry name" value="DIAMINOPIMELATE DECARBOXYLASE"/>
    <property type="match status" value="1"/>
</dbReference>
<dbReference type="eggNOG" id="COG0019">
    <property type="taxonomic scope" value="Bacteria"/>
</dbReference>
<dbReference type="PANTHER" id="PTHR43727:SF1">
    <property type="entry name" value="CARBOXYNORSPERMIDINE_CARBOXYSPERMIDINE DECARBOXYLASE"/>
    <property type="match status" value="1"/>
</dbReference>
<evidence type="ECO:0000313" key="6">
    <source>
        <dbReference type="Proteomes" id="UP000000739"/>
    </source>
</evidence>
<accession>B8FA18</accession>
<reference evidence="5 6" key="1">
    <citation type="journal article" date="2012" name="Environ. Microbiol.">
        <title>The genome sequence of Desulfatibacillum alkenivorans AK-01: a blueprint for anaerobic alkane oxidation.</title>
        <authorList>
            <person name="Callaghan A.V."/>
            <person name="Morris B.E."/>
            <person name="Pereira I.A."/>
            <person name="McInerney M.J."/>
            <person name="Austin R.N."/>
            <person name="Groves J.T."/>
            <person name="Kukor J.J."/>
            <person name="Suflita J.M."/>
            <person name="Young L.Y."/>
            <person name="Zylstra G.J."/>
            <person name="Wawrik B."/>
        </authorList>
    </citation>
    <scope>NUCLEOTIDE SEQUENCE [LARGE SCALE GENOMIC DNA]</scope>
    <source>
        <strain evidence="5 6">AK-01</strain>
    </source>
</reference>
<evidence type="ECO:0000256" key="2">
    <source>
        <dbReference type="ARBA" id="ARBA00022898"/>
    </source>
</evidence>
<dbReference type="InterPro" id="IPR009006">
    <property type="entry name" value="Ala_racemase/Decarboxylase_C"/>
</dbReference>
<feature type="domain" description="Orn/DAP/Arg decarboxylase 2 N-terminal" evidence="4">
    <location>
        <begin position="67"/>
        <end position="332"/>
    </location>
</feature>
<dbReference type="HOGENOM" id="CLU_651704_0_0_7"/>
<evidence type="ECO:0000259" key="4">
    <source>
        <dbReference type="Pfam" id="PF02784"/>
    </source>
</evidence>
<dbReference type="InterPro" id="IPR000183">
    <property type="entry name" value="Orn/DAP/Arg_de-COase"/>
</dbReference>
<feature type="active site" description="Proton donor" evidence="3">
    <location>
        <position position="393"/>
    </location>
</feature>
<dbReference type="KEGG" id="dal:Dalk_1414"/>
<dbReference type="Gene3D" id="3.20.20.10">
    <property type="entry name" value="Alanine racemase"/>
    <property type="match status" value="1"/>
</dbReference>
<sequence length="441" mass="48899">MTFDFTPSQATFRDALSRVEAMLRHKDGRLPGAVLKAYVERFFTMKEVFLDLAEVHQEPLYVLDHANLKKHAAMFKNAFGACFSDFACYYAMKSNNHPEVSRTLIDQGFGLDVSSGVEVERALALGAEDVIFSGPGKTDKELFLAVENSGRVKVLMDSLGEMDRLNRLAMQAGKRVRVGLRITPPSSPWKKFGVALANLGAAWKKAQECPGLEIQGLQFHTSWNLDPSQQVRTIAAIGREIGQWSPEMLGALKFLDIGGGYWPQAGEWQVHAVTQAGQVMKLAGLDVDRPLEHYYAPAQSLDVFAQSLYQAVETHIFSTVPCRICMEPGRWLCNGAMHLLLNVVDKKDGGLVITDAGTNAIGWERYEMDYAPVLNLSRPALDEKACEIMGSLCTPHDLWGLSYWGQDIQPGDVLLIPDQGAYTYSLKQDFIKAPPRVISMP</sequence>
<dbReference type="PRINTS" id="PR01179">
    <property type="entry name" value="ODADCRBXLASE"/>
</dbReference>
<dbReference type="EMBL" id="CP001322">
    <property type="protein sequence ID" value="ACL03114.1"/>
    <property type="molecule type" value="Genomic_DNA"/>
</dbReference>
<protein>
    <submittedName>
        <fullName evidence="5">Orn/DAP/Arg decarboxylase 2</fullName>
    </submittedName>
</protein>
<dbReference type="SUPFAM" id="SSF50621">
    <property type="entry name" value="Alanine racemase C-terminal domain-like"/>
    <property type="match status" value="1"/>
</dbReference>
<dbReference type="Gene3D" id="2.40.37.10">
    <property type="entry name" value="Lyase, Ornithine Decarboxylase, Chain A, domain 1"/>
    <property type="match status" value="1"/>
</dbReference>
<proteinExistence type="predicted"/>
<dbReference type="InterPro" id="IPR002433">
    <property type="entry name" value="Orn_de-COase"/>
</dbReference>
<dbReference type="RefSeq" id="WP_012610549.1">
    <property type="nucleotide sequence ID" value="NC_011768.1"/>
</dbReference>
<dbReference type="Pfam" id="PF02784">
    <property type="entry name" value="Orn_Arg_deC_N"/>
    <property type="match status" value="1"/>
</dbReference>
<keyword evidence="6" id="KW-1185">Reference proteome</keyword>